<keyword evidence="2" id="KW-1133">Transmembrane helix</keyword>
<feature type="transmembrane region" description="Helical" evidence="2">
    <location>
        <begin position="99"/>
        <end position="118"/>
    </location>
</feature>
<evidence type="ECO:0000256" key="2">
    <source>
        <dbReference type="SAM" id="Phobius"/>
    </source>
</evidence>
<organism evidence="4 5">
    <name type="scientific">Pseudonocardia oceani</name>
    <dbReference type="NCBI Taxonomy" id="2792013"/>
    <lineage>
        <taxon>Bacteria</taxon>
        <taxon>Bacillati</taxon>
        <taxon>Actinomycetota</taxon>
        <taxon>Actinomycetes</taxon>
        <taxon>Pseudonocardiales</taxon>
        <taxon>Pseudonocardiaceae</taxon>
        <taxon>Pseudonocardia</taxon>
    </lineage>
</organism>
<dbReference type="InterPro" id="IPR000160">
    <property type="entry name" value="GGDEF_dom"/>
</dbReference>
<dbReference type="PROSITE" id="PS50887">
    <property type="entry name" value="GGDEF"/>
    <property type="match status" value="1"/>
</dbReference>
<keyword evidence="2" id="KW-0472">Membrane</keyword>
<dbReference type="SMART" id="SM00267">
    <property type="entry name" value="GGDEF"/>
    <property type="match status" value="1"/>
</dbReference>
<dbReference type="PANTHER" id="PTHR45138:SF9">
    <property type="entry name" value="DIGUANYLATE CYCLASE DGCM-RELATED"/>
    <property type="match status" value="1"/>
</dbReference>
<evidence type="ECO:0000313" key="4">
    <source>
        <dbReference type="EMBL" id="MBW0129362.1"/>
    </source>
</evidence>
<protein>
    <submittedName>
        <fullName evidence="4">GGDEF domain-containing protein</fullName>
    </submittedName>
</protein>
<accession>A0ABS6UAV1</accession>
<feature type="region of interest" description="Disordered" evidence="1">
    <location>
        <begin position="394"/>
        <end position="417"/>
    </location>
</feature>
<keyword evidence="5" id="KW-1185">Reference proteome</keyword>
<dbReference type="NCBIfam" id="TIGR00254">
    <property type="entry name" value="GGDEF"/>
    <property type="match status" value="1"/>
</dbReference>
<dbReference type="RefSeq" id="WP_218593914.1">
    <property type="nucleotide sequence ID" value="NZ_JADQDE010000599.1"/>
</dbReference>
<dbReference type="PANTHER" id="PTHR45138">
    <property type="entry name" value="REGULATORY COMPONENTS OF SENSORY TRANSDUCTION SYSTEM"/>
    <property type="match status" value="1"/>
</dbReference>
<feature type="transmembrane region" description="Helical" evidence="2">
    <location>
        <begin position="130"/>
        <end position="155"/>
    </location>
</feature>
<feature type="domain" description="GGDEF" evidence="3">
    <location>
        <begin position="249"/>
        <end position="391"/>
    </location>
</feature>
<gene>
    <name evidence="4" type="ORF">I4I82_16990</name>
</gene>
<evidence type="ECO:0000256" key="1">
    <source>
        <dbReference type="SAM" id="MobiDB-lite"/>
    </source>
</evidence>
<dbReference type="InterPro" id="IPR050469">
    <property type="entry name" value="Diguanylate_Cyclase"/>
</dbReference>
<proteinExistence type="predicted"/>
<dbReference type="Proteomes" id="UP000694300">
    <property type="component" value="Unassembled WGS sequence"/>
</dbReference>
<evidence type="ECO:0000313" key="5">
    <source>
        <dbReference type="Proteomes" id="UP000694300"/>
    </source>
</evidence>
<comment type="caution">
    <text evidence="4">The sequence shown here is derived from an EMBL/GenBank/DDBJ whole genome shotgun (WGS) entry which is preliminary data.</text>
</comment>
<evidence type="ECO:0000259" key="3">
    <source>
        <dbReference type="PROSITE" id="PS50887"/>
    </source>
</evidence>
<sequence length="417" mass="44085">MLVVVDGALSPPDVTAARLWTVAGLSLAGILHTEAALSVERLRRRVDETPHLDLSSVWTFAAALLLPGCMATAVVLLVYSHLYLRAWRPSGFPPYRVVFSTATVVLAVHAAAAVARLAGDADLFRTPVGLAVVALAVVAYASVNLLLVVAAIRMTGPRTTWRRAVGHGDELQLELATLAMGAVLAAAVTVFGAEYALLALPPLVVLHRTVLVRQFEVAASTDAKTGLLNAVAWRLQAERALRAARHAEATVAVLLLDLDHFKLVNDRYGHLAGDEVLTDIGAVLRAEVRDEDVVGRYGGEEFVVLLASTEGEDLRTTAGAVADRIRRRIDEMRPEVSGPRGPVVLDDVSVSVGVATFPADGTDLDRLLEVADAALYAAKAAGRNLVRHGLHAFEGTGDDGVEPVDGAVSDGQPVRGS</sequence>
<name>A0ABS6UAV1_9PSEU</name>
<keyword evidence="2" id="KW-0812">Transmembrane</keyword>
<feature type="transmembrane region" description="Helical" evidence="2">
    <location>
        <begin position="175"/>
        <end position="198"/>
    </location>
</feature>
<dbReference type="EMBL" id="JADQDF010000001">
    <property type="protein sequence ID" value="MBW0129362.1"/>
    <property type="molecule type" value="Genomic_DNA"/>
</dbReference>
<dbReference type="CDD" id="cd01949">
    <property type="entry name" value="GGDEF"/>
    <property type="match status" value="1"/>
</dbReference>
<dbReference type="Pfam" id="PF00990">
    <property type="entry name" value="GGDEF"/>
    <property type="match status" value="1"/>
</dbReference>
<reference evidence="4 5" key="1">
    <citation type="submission" date="2020-11" db="EMBL/GenBank/DDBJ databases">
        <title>Pseudonocardia abyssalis sp. nov. and Pseudonocardia oceani sp. nov., description and phylogenomic analysis of two novel actinomycetes isolated from the deep Southern Ocean.</title>
        <authorList>
            <person name="Parra J."/>
        </authorList>
    </citation>
    <scope>NUCLEOTIDE SEQUENCE [LARGE SCALE GENOMIC DNA]</scope>
    <source>
        <strain evidence="5">KRD185</strain>
    </source>
</reference>
<feature type="transmembrane region" description="Helical" evidence="2">
    <location>
        <begin position="57"/>
        <end position="79"/>
    </location>
</feature>